<dbReference type="InterPro" id="IPR011050">
    <property type="entry name" value="Pectin_lyase_fold/virulence"/>
</dbReference>
<dbReference type="PANTHER" id="PTHR22990:SF15">
    <property type="entry name" value="F-BOX ONLY PROTEIN 10"/>
    <property type="match status" value="1"/>
</dbReference>
<evidence type="ECO:0000313" key="3">
    <source>
        <dbReference type="EMBL" id="OIJ28832.1"/>
    </source>
</evidence>
<dbReference type="SMART" id="SM00710">
    <property type="entry name" value="PbH1"/>
    <property type="match status" value="7"/>
</dbReference>
<keyword evidence="4" id="KW-1185">Reference proteome</keyword>
<accession>A0A1J4NE32</accession>
<feature type="domain" description="Right handed beta helix" evidence="2">
    <location>
        <begin position="173"/>
        <end position="321"/>
    </location>
</feature>
<sequence length="700" mass="71924">MTGGAGRRGHPTIQSALDEAARSYGETRILIAPGTYVEQLVVRGNVSLVAKVPGSVTIRSEAGPLLDSDGTVSLVGLRLVADGGEGIVCRGGVLEAREIDVETRGLVTLWAAPGARVAARSSTFRGGRVLYSNASGTIESCELVDCPDNAIAVIDGARVGVRDCRIDRPRFSAVKVEAGSSVTITSGRFSSCAQTMVAVIGAGARADIEATIIEDAGTAIGFAEGSTGTVRDVTVRQARHAFSSRSGANPTVSGCTAVGCVETGINVSERGAGTFRDCVIQDAEAIGVFVKGDGAEGGQWGAVDVSGCTVERSAVGIAVEGAEARFRDVRLSRLRFAGVRLLADATATFDELSVTDTPVGVDARGTSTGTFTRARIIGCSPLGVSAVDEARITISQSVIADAAGGAGIQGTASLVMRRSELRDMESFGLIAMANGTLVVEASDLLRPGDIGVIGIHDAFVDVRDTAVKDAAHIGFRLLDKCSGQITGCSVTAETGLAVSKNDYVRVNGLTSSLRTITDSSASYQDATVRQVTNVYGPFVLGDANGPMAWGNGSVIQGQNSEESSMSSGGGDMPYVGGPNIQGDASGQLAWGNRESVRQEQVRSQATVNEASDIATVVAQVLQQLGALGLPDDELKDAVAEGRAVLAEVAKEEPDRTAVRRGINYLKGTVAGIAAGMATGANQGGAEIGKEIVRNLGSLII</sequence>
<dbReference type="SUPFAM" id="SSF51126">
    <property type="entry name" value="Pectin lyase-like"/>
    <property type="match status" value="2"/>
</dbReference>
<proteinExistence type="predicted"/>
<dbReference type="InterPro" id="IPR051550">
    <property type="entry name" value="SCF-Subunits/Alg-Epimerases"/>
</dbReference>
<organism evidence="3 4">
    <name type="scientific">Nocardioides luteus</name>
    <dbReference type="NCBI Taxonomy" id="1844"/>
    <lineage>
        <taxon>Bacteria</taxon>
        <taxon>Bacillati</taxon>
        <taxon>Actinomycetota</taxon>
        <taxon>Actinomycetes</taxon>
        <taxon>Propionibacteriales</taxon>
        <taxon>Nocardioidaceae</taxon>
        <taxon>Nocardioides</taxon>
    </lineage>
</organism>
<name>A0A1J4NE32_9ACTN</name>
<feature type="domain" description="Right handed beta helix" evidence="2">
    <location>
        <begin position="360"/>
        <end position="504"/>
    </location>
</feature>
<dbReference type="AlphaFoldDB" id="A0A1J4NE32"/>
<reference evidence="3" key="1">
    <citation type="submission" date="2016-10" db="EMBL/GenBank/DDBJ databases">
        <title>Draft Genome Sequence of Nocardioides luteus Strain BAFB, an Alkane-Degrading Bacterium Isolated from JP-7 Polluted Soil.</title>
        <authorList>
            <person name="Brown L."/>
            <person name="Ruiz O.N."/>
            <person name="Gunasekera T."/>
        </authorList>
    </citation>
    <scope>NUCLEOTIDE SEQUENCE [LARGE SCALE GENOMIC DNA]</scope>
    <source>
        <strain evidence="3">BAFB</strain>
    </source>
</reference>
<comment type="caution">
    <text evidence="3">The sequence shown here is derived from an EMBL/GenBank/DDBJ whole genome shotgun (WGS) entry which is preliminary data.</text>
</comment>
<evidence type="ECO:0000259" key="2">
    <source>
        <dbReference type="Pfam" id="PF13229"/>
    </source>
</evidence>
<gene>
    <name evidence="3" type="ORF">UG56_000955</name>
</gene>
<dbReference type="InterPro" id="IPR012334">
    <property type="entry name" value="Pectin_lyas_fold"/>
</dbReference>
<dbReference type="Pfam" id="PF13229">
    <property type="entry name" value="Beta_helix"/>
    <property type="match status" value="2"/>
</dbReference>
<dbReference type="STRING" id="1844.UG56_000955"/>
<dbReference type="PANTHER" id="PTHR22990">
    <property type="entry name" value="F-BOX ONLY PROTEIN"/>
    <property type="match status" value="1"/>
</dbReference>
<dbReference type="InterPro" id="IPR006626">
    <property type="entry name" value="PbH1"/>
</dbReference>
<dbReference type="InterPro" id="IPR039448">
    <property type="entry name" value="Beta_helix"/>
</dbReference>
<dbReference type="Gene3D" id="2.160.20.10">
    <property type="entry name" value="Single-stranded right-handed beta-helix, Pectin lyase-like"/>
    <property type="match status" value="2"/>
</dbReference>
<dbReference type="Proteomes" id="UP000033772">
    <property type="component" value="Unassembled WGS sequence"/>
</dbReference>
<protein>
    <recommendedName>
        <fullName evidence="2">Right handed beta helix domain-containing protein</fullName>
    </recommendedName>
</protein>
<dbReference type="EMBL" id="JZDQ02000001">
    <property type="protein sequence ID" value="OIJ28832.1"/>
    <property type="molecule type" value="Genomic_DNA"/>
</dbReference>
<keyword evidence="1" id="KW-0677">Repeat</keyword>
<evidence type="ECO:0000313" key="4">
    <source>
        <dbReference type="Proteomes" id="UP000033772"/>
    </source>
</evidence>
<evidence type="ECO:0000256" key="1">
    <source>
        <dbReference type="ARBA" id="ARBA00022737"/>
    </source>
</evidence>